<proteinExistence type="predicted"/>
<dbReference type="Proteomes" id="UP001239795">
    <property type="component" value="Unassembled WGS sequence"/>
</dbReference>
<gene>
    <name evidence="1" type="ORF">CMEL01_01355</name>
</gene>
<dbReference type="EMBL" id="MLGG01000001">
    <property type="protein sequence ID" value="KAK1469588.1"/>
    <property type="molecule type" value="Genomic_DNA"/>
</dbReference>
<protein>
    <submittedName>
        <fullName evidence="1">Uncharacterized protein</fullName>
    </submittedName>
</protein>
<sequence>MFRYHRSADVRVRRPCVAMPDSRAALLVRVSDQGLFLRCAPMAVFSSSCRH</sequence>
<name>A0AAI9Y325_9PEZI</name>
<evidence type="ECO:0000313" key="2">
    <source>
        <dbReference type="Proteomes" id="UP001239795"/>
    </source>
</evidence>
<comment type="caution">
    <text evidence="1">The sequence shown here is derived from an EMBL/GenBank/DDBJ whole genome shotgun (WGS) entry which is preliminary data.</text>
</comment>
<accession>A0AAI9Y325</accession>
<dbReference type="AlphaFoldDB" id="A0AAI9Y325"/>
<reference evidence="1 2" key="1">
    <citation type="submission" date="2016-10" db="EMBL/GenBank/DDBJ databases">
        <title>The genome sequence of Colletotrichum fioriniae PJ7.</title>
        <authorList>
            <person name="Baroncelli R."/>
        </authorList>
    </citation>
    <scope>NUCLEOTIDE SEQUENCE [LARGE SCALE GENOMIC DNA]</scope>
    <source>
        <strain evidence="1">Col 31</strain>
    </source>
</reference>
<evidence type="ECO:0000313" key="1">
    <source>
        <dbReference type="EMBL" id="KAK1469588.1"/>
    </source>
</evidence>
<keyword evidence="2" id="KW-1185">Reference proteome</keyword>
<organism evidence="1 2">
    <name type="scientific">Colletotrichum melonis</name>
    <dbReference type="NCBI Taxonomy" id="1209925"/>
    <lineage>
        <taxon>Eukaryota</taxon>
        <taxon>Fungi</taxon>
        <taxon>Dikarya</taxon>
        <taxon>Ascomycota</taxon>
        <taxon>Pezizomycotina</taxon>
        <taxon>Sordariomycetes</taxon>
        <taxon>Hypocreomycetidae</taxon>
        <taxon>Glomerellales</taxon>
        <taxon>Glomerellaceae</taxon>
        <taxon>Colletotrichum</taxon>
        <taxon>Colletotrichum acutatum species complex</taxon>
    </lineage>
</organism>